<evidence type="ECO:0000256" key="3">
    <source>
        <dbReference type="ARBA" id="ARBA00023136"/>
    </source>
</evidence>
<organism evidence="11 12">
    <name type="scientific">Paranoxybacillus vitaminiphilus</name>
    <dbReference type="NCBI Taxonomy" id="581036"/>
    <lineage>
        <taxon>Bacteria</taxon>
        <taxon>Bacillati</taxon>
        <taxon>Bacillota</taxon>
        <taxon>Bacilli</taxon>
        <taxon>Bacillales</taxon>
        <taxon>Anoxybacillaceae</taxon>
        <taxon>Paranoxybacillus</taxon>
    </lineage>
</organism>
<dbReference type="PROSITE" id="PS50885">
    <property type="entry name" value="HAMP"/>
    <property type="match status" value="1"/>
</dbReference>
<dbReference type="InterPro" id="IPR004090">
    <property type="entry name" value="Chemotax_Me-accpt_rcpt"/>
</dbReference>
<evidence type="ECO:0000313" key="12">
    <source>
        <dbReference type="Proteomes" id="UP000248555"/>
    </source>
</evidence>
<evidence type="ECO:0000256" key="6">
    <source>
        <dbReference type="PROSITE-ProRule" id="PRU00284"/>
    </source>
</evidence>
<reference evidence="11 12" key="1">
    <citation type="submission" date="2018-06" db="EMBL/GenBank/DDBJ databases">
        <title>Genomic Encyclopedia of Type Strains, Phase III (KMG-III): the genomes of soil and plant-associated and newly described type strains.</title>
        <authorList>
            <person name="Whitman W."/>
        </authorList>
    </citation>
    <scope>NUCLEOTIDE SEQUENCE [LARGE SCALE GENOMIC DNA]</scope>
    <source>
        <strain evidence="11 12">CGMCC 1.8979</strain>
    </source>
</reference>
<dbReference type="GO" id="GO:0006935">
    <property type="term" value="P:chemotaxis"/>
    <property type="evidence" value="ECO:0007669"/>
    <property type="project" value="InterPro"/>
</dbReference>
<dbReference type="PANTHER" id="PTHR32089:SF112">
    <property type="entry name" value="LYSOZYME-LIKE PROTEIN-RELATED"/>
    <property type="match status" value="1"/>
</dbReference>
<comment type="caution">
    <text evidence="11">The sequence shown here is derived from an EMBL/GenBank/DDBJ whole genome shotgun (WGS) entry which is preliminary data.</text>
</comment>
<feature type="coiled-coil region" evidence="7">
    <location>
        <begin position="495"/>
        <end position="568"/>
    </location>
</feature>
<evidence type="ECO:0000313" key="11">
    <source>
        <dbReference type="EMBL" id="RAK22406.1"/>
    </source>
</evidence>
<feature type="domain" description="HAMP" evidence="10">
    <location>
        <begin position="233"/>
        <end position="286"/>
    </location>
</feature>
<dbReference type="GO" id="GO:0004888">
    <property type="term" value="F:transmembrane signaling receptor activity"/>
    <property type="evidence" value="ECO:0007669"/>
    <property type="project" value="InterPro"/>
</dbReference>
<dbReference type="InterPro" id="IPR004089">
    <property type="entry name" value="MCPsignal_dom"/>
</dbReference>
<comment type="similarity">
    <text evidence="5">Belongs to the methyl-accepting chemotaxis (MCP) protein family.</text>
</comment>
<dbReference type="SUPFAM" id="SSF58104">
    <property type="entry name" value="Methyl-accepting chemotaxis protein (MCP) signaling domain"/>
    <property type="match status" value="1"/>
</dbReference>
<feature type="transmembrane region" description="Helical" evidence="8">
    <location>
        <begin position="49"/>
        <end position="69"/>
    </location>
</feature>
<evidence type="ECO:0000259" key="9">
    <source>
        <dbReference type="PROSITE" id="PS50111"/>
    </source>
</evidence>
<keyword evidence="4 6" id="KW-0807">Transducer</keyword>
<name>A0A327YQ34_9BACL</name>
<evidence type="ECO:0000256" key="7">
    <source>
        <dbReference type="SAM" id="Coils"/>
    </source>
</evidence>
<comment type="subcellular location">
    <subcellularLocation>
        <location evidence="1">Cell membrane</location>
    </subcellularLocation>
</comment>
<dbReference type="CDD" id="cd06225">
    <property type="entry name" value="HAMP"/>
    <property type="match status" value="1"/>
</dbReference>
<dbReference type="PANTHER" id="PTHR32089">
    <property type="entry name" value="METHYL-ACCEPTING CHEMOTAXIS PROTEIN MCPB"/>
    <property type="match status" value="1"/>
</dbReference>
<feature type="domain" description="Methyl-accepting transducer" evidence="9">
    <location>
        <begin position="305"/>
        <end position="562"/>
    </location>
</feature>
<dbReference type="Pfam" id="PF00015">
    <property type="entry name" value="MCPsignal"/>
    <property type="match status" value="1"/>
</dbReference>
<evidence type="ECO:0000256" key="5">
    <source>
        <dbReference type="ARBA" id="ARBA00029447"/>
    </source>
</evidence>
<dbReference type="GO" id="GO:0007165">
    <property type="term" value="P:signal transduction"/>
    <property type="evidence" value="ECO:0007669"/>
    <property type="project" value="UniProtKB-KW"/>
</dbReference>
<dbReference type="Proteomes" id="UP000248555">
    <property type="component" value="Unassembled WGS sequence"/>
</dbReference>
<evidence type="ECO:0000259" key="10">
    <source>
        <dbReference type="PROSITE" id="PS50885"/>
    </source>
</evidence>
<feature type="transmembrane region" description="Helical" evidence="8">
    <location>
        <begin position="212"/>
        <end position="232"/>
    </location>
</feature>
<keyword evidence="8" id="KW-0812">Transmembrane</keyword>
<proteinExistence type="inferred from homology"/>
<keyword evidence="7" id="KW-0175">Coiled coil</keyword>
<keyword evidence="2" id="KW-1003">Cell membrane</keyword>
<dbReference type="Gene3D" id="6.10.340.10">
    <property type="match status" value="1"/>
</dbReference>
<dbReference type="Gene3D" id="1.10.287.950">
    <property type="entry name" value="Methyl-accepting chemotaxis protein"/>
    <property type="match status" value="1"/>
</dbReference>
<protein>
    <submittedName>
        <fullName evidence="11">Methyl-accepting chemotaxis protein</fullName>
    </submittedName>
</protein>
<accession>A0A327YQ34</accession>
<keyword evidence="8" id="KW-1133">Transmembrane helix</keyword>
<gene>
    <name evidence="11" type="ORF">B0I26_102401</name>
</gene>
<dbReference type="PROSITE" id="PS50111">
    <property type="entry name" value="CHEMOTAXIS_TRANSDUC_2"/>
    <property type="match status" value="1"/>
</dbReference>
<evidence type="ECO:0000256" key="2">
    <source>
        <dbReference type="ARBA" id="ARBA00022475"/>
    </source>
</evidence>
<evidence type="ECO:0000256" key="1">
    <source>
        <dbReference type="ARBA" id="ARBA00004236"/>
    </source>
</evidence>
<dbReference type="Pfam" id="PF00672">
    <property type="entry name" value="HAMP"/>
    <property type="match status" value="1"/>
</dbReference>
<keyword evidence="3 8" id="KW-0472">Membrane</keyword>
<dbReference type="PRINTS" id="PR00260">
    <property type="entry name" value="CHEMTRNSDUCR"/>
</dbReference>
<dbReference type="GO" id="GO:0005886">
    <property type="term" value="C:plasma membrane"/>
    <property type="evidence" value="ECO:0007669"/>
    <property type="project" value="UniProtKB-SubCell"/>
</dbReference>
<keyword evidence="12" id="KW-1185">Reference proteome</keyword>
<dbReference type="InterPro" id="IPR003660">
    <property type="entry name" value="HAMP_dom"/>
</dbReference>
<dbReference type="SMART" id="SM00304">
    <property type="entry name" value="HAMP"/>
    <property type="match status" value="1"/>
</dbReference>
<evidence type="ECO:0000256" key="4">
    <source>
        <dbReference type="ARBA" id="ARBA00023224"/>
    </source>
</evidence>
<evidence type="ECO:0000256" key="8">
    <source>
        <dbReference type="SAM" id="Phobius"/>
    </source>
</evidence>
<dbReference type="SMART" id="SM00283">
    <property type="entry name" value="MA"/>
    <property type="match status" value="1"/>
</dbReference>
<sequence>MGENKKMDTTKKQRPLLTFSFRQKTQHRSIKKHKQIQKWLLKVSLQNRLLILFLSLLITSIGIVGYVSYQKAKNTTMKIIENRLDREVNTMYEIAQNLMYIYVGKEDQFLHKLNGSIRKQQAELIQDGLSADFFLIKKNEVKPFKVSERSSIRFPTELINKMNKEKQGVSHYTMKGTDYTLAYKEIQELKGLYVLVVPTDSYIGTVKQLKQLTFITVVISAALSSLMIITLVRSLTSPLTILRDVMKKVEQGDLRANIDIVATTPEIQSLIDGFNQMLTNMKKMIAEINATTVQLSRTGEELKISSESVLQCSNELVNAIHIVRSGAEETATTSDFSIHTFERMKQQITTTLDNMAVISESSRDMNLSAADGEKNITEMIDAIVLLENEFGRMSETINGVKEHSNSITKVVDLIRQIAEQTKLLALNAAIEAARAGEAGKGFAVVATEVRKLAEQSAKATEEITQTIVSMENAAVKAANEFSTMSNNITSYLSKANSAKQSLDTLMKQIARVSKNLAHMKSDLEQLSETLPVMEKSTLEFVSVSQQTLASTEQMLSSSEEQASQMKDMYQIGLKLTDLSKSLEKLTKNFQVG</sequence>
<dbReference type="AlphaFoldDB" id="A0A327YQ34"/>
<dbReference type="EMBL" id="QLMH01000002">
    <property type="protein sequence ID" value="RAK22406.1"/>
    <property type="molecule type" value="Genomic_DNA"/>
</dbReference>